<evidence type="ECO:0000313" key="2">
    <source>
        <dbReference type="Proteomes" id="UP001519460"/>
    </source>
</evidence>
<dbReference type="AlphaFoldDB" id="A0ABD0LV03"/>
<keyword evidence="2" id="KW-1185">Reference proteome</keyword>
<reference evidence="1 2" key="1">
    <citation type="journal article" date="2023" name="Sci. Data">
        <title>Genome assembly of the Korean intertidal mud-creeper Batillaria attramentaria.</title>
        <authorList>
            <person name="Patra A.K."/>
            <person name="Ho P.T."/>
            <person name="Jun S."/>
            <person name="Lee S.J."/>
            <person name="Kim Y."/>
            <person name="Won Y.J."/>
        </authorList>
    </citation>
    <scope>NUCLEOTIDE SEQUENCE [LARGE SCALE GENOMIC DNA]</scope>
    <source>
        <strain evidence="1">Wonlab-2016</strain>
    </source>
</reference>
<organism evidence="1 2">
    <name type="scientific">Batillaria attramentaria</name>
    <dbReference type="NCBI Taxonomy" id="370345"/>
    <lineage>
        <taxon>Eukaryota</taxon>
        <taxon>Metazoa</taxon>
        <taxon>Spiralia</taxon>
        <taxon>Lophotrochozoa</taxon>
        <taxon>Mollusca</taxon>
        <taxon>Gastropoda</taxon>
        <taxon>Caenogastropoda</taxon>
        <taxon>Sorbeoconcha</taxon>
        <taxon>Cerithioidea</taxon>
        <taxon>Batillariidae</taxon>
        <taxon>Batillaria</taxon>
    </lineage>
</organism>
<protein>
    <submittedName>
        <fullName evidence="1">Uncharacterized protein</fullName>
    </submittedName>
</protein>
<name>A0ABD0LV03_9CAEN</name>
<evidence type="ECO:0000313" key="1">
    <source>
        <dbReference type="EMBL" id="KAK7502752.1"/>
    </source>
</evidence>
<accession>A0ABD0LV03</accession>
<gene>
    <name evidence="1" type="ORF">BaRGS_00006002</name>
</gene>
<comment type="caution">
    <text evidence="1">The sequence shown here is derived from an EMBL/GenBank/DDBJ whole genome shotgun (WGS) entry which is preliminary data.</text>
</comment>
<dbReference type="Proteomes" id="UP001519460">
    <property type="component" value="Unassembled WGS sequence"/>
</dbReference>
<proteinExistence type="predicted"/>
<dbReference type="EMBL" id="JACVVK020000024">
    <property type="protein sequence ID" value="KAK7502752.1"/>
    <property type="molecule type" value="Genomic_DNA"/>
</dbReference>
<sequence>MTPRESKHVVFDHLHRWQPHGHTHLIISSKPNTQYTVRPWSSNPVGCCRMLLSQSPRRMSPKPDHRVHLSCAGLKYIRCTAELYAEDTAQDNVSGRDCT</sequence>